<evidence type="ECO:0000256" key="9">
    <source>
        <dbReference type="SAM" id="MobiDB-lite"/>
    </source>
</evidence>
<evidence type="ECO:0000256" key="2">
    <source>
        <dbReference type="ARBA" id="ARBA00005272"/>
    </source>
</evidence>
<dbReference type="GO" id="GO:0019646">
    <property type="term" value="P:aerobic electron transport chain"/>
    <property type="evidence" value="ECO:0007669"/>
    <property type="project" value="TreeGrafter"/>
</dbReference>
<keyword evidence="6" id="KW-0560">Oxidoreductase</keyword>
<evidence type="ECO:0000256" key="8">
    <source>
        <dbReference type="ARBA" id="ARBA00066844"/>
    </source>
</evidence>
<comment type="similarity">
    <text evidence="2">Belongs to the NADH dehydrogenase family.</text>
</comment>
<gene>
    <name evidence="11" type="ORF">Scaly_0053800</name>
</gene>
<dbReference type="PANTHER" id="PTHR42913">
    <property type="entry name" value="APOPTOSIS-INDUCING FACTOR 1"/>
    <property type="match status" value="1"/>
</dbReference>
<evidence type="ECO:0000256" key="5">
    <source>
        <dbReference type="ARBA" id="ARBA00022857"/>
    </source>
</evidence>
<dbReference type="InterPro" id="IPR036188">
    <property type="entry name" value="FAD/NAD-bd_sf"/>
</dbReference>
<feature type="region of interest" description="Disordered" evidence="9">
    <location>
        <begin position="1"/>
        <end position="44"/>
    </location>
</feature>
<evidence type="ECO:0000256" key="1">
    <source>
        <dbReference type="ARBA" id="ARBA00001974"/>
    </source>
</evidence>
<dbReference type="Pfam" id="PF07992">
    <property type="entry name" value="Pyr_redox_2"/>
    <property type="match status" value="1"/>
</dbReference>
<evidence type="ECO:0000259" key="10">
    <source>
        <dbReference type="Pfam" id="PF07992"/>
    </source>
</evidence>
<sequence>MAGKGEEGGLRGGGGGGCHIHILRPGSAAGSRSSSPSPSFPPPFCLSADDKKMAHAVSSLASLTLFSRQRLQWRKFVLPHSRKYWTNSWYFSSPGGSKGLRAVGSSAAGRYGAVPEVPERESQPSSYEWPDNEKRPRVCILGGGFGGLYTALRLESLDWPDGNKPQVVLVDQCERFVFKPLLYELLSGEVDEWEVAPRFSDLLSNTDVQFFKDRVQSLHPSDHFQMDGAAVSYSAGIVHLESGLLIEYDWLVLALGAEAKLDIVPGAMEYALPFSTLEDAQRVDKKLQALERKYFGMDSPIRVAVVGCGYSGVELAATISERLQGRGIVQAINVERTILPNAPPGSRESALKVLSSRNVELLLGYFVRCVRRDIRAGTSPEFTNDEAVHDILEAHNHGRFILELQPAERGLESQVVEADLVLWTVGSKPLLPQLEPSDEPIGLPLNGRGQAETDETLRVKGHPRIFAVGDASAVRDRSGKLLPDTAQVAFQQADFAGWNLWAAINGRPLLPFRFQNLGEMMTLGRYDAAISPSFIEGLTLEGPIGHTARKLVYLIRLPTDEHRLKVGISWLTKTAVESTALLQNTITKMLS</sequence>
<evidence type="ECO:0000256" key="3">
    <source>
        <dbReference type="ARBA" id="ARBA00022630"/>
    </source>
</evidence>
<dbReference type="EC" id="1.6.5.12" evidence="8"/>
<comment type="caution">
    <text evidence="11">The sequence shown here is derived from an EMBL/GenBank/DDBJ whole genome shotgun (WGS) entry which is preliminary data.</text>
</comment>
<dbReference type="GO" id="GO:0042372">
    <property type="term" value="P:phylloquinone biosynthetic process"/>
    <property type="evidence" value="ECO:0007669"/>
    <property type="project" value="TreeGrafter"/>
</dbReference>
<reference evidence="11" key="1">
    <citation type="submission" date="2020-06" db="EMBL/GenBank/DDBJ databases">
        <authorList>
            <person name="Li T."/>
            <person name="Hu X."/>
            <person name="Zhang T."/>
            <person name="Song X."/>
            <person name="Zhang H."/>
            <person name="Dai N."/>
            <person name="Sheng W."/>
            <person name="Hou X."/>
            <person name="Wei L."/>
        </authorList>
    </citation>
    <scope>NUCLEOTIDE SEQUENCE</scope>
    <source>
        <strain evidence="11">KEN8</strain>
        <tissue evidence="11">Leaf</tissue>
    </source>
</reference>
<protein>
    <recommendedName>
        <fullName evidence="8">demethylphylloquinone reductase</fullName>
        <ecNumber evidence="8">1.6.5.12</ecNumber>
    </recommendedName>
</protein>
<dbReference type="GO" id="GO:0003955">
    <property type="term" value="F:NAD(P)H dehydrogenase (quinone) activity"/>
    <property type="evidence" value="ECO:0007669"/>
    <property type="project" value="TreeGrafter"/>
</dbReference>
<evidence type="ECO:0000256" key="7">
    <source>
        <dbReference type="ARBA" id="ARBA00052971"/>
    </source>
</evidence>
<dbReference type="PRINTS" id="PR00368">
    <property type="entry name" value="FADPNR"/>
</dbReference>
<keyword evidence="4" id="KW-0274">FAD</keyword>
<evidence type="ECO:0000313" key="11">
    <source>
        <dbReference type="EMBL" id="KAL0396054.1"/>
    </source>
</evidence>
<evidence type="ECO:0000256" key="4">
    <source>
        <dbReference type="ARBA" id="ARBA00022827"/>
    </source>
</evidence>
<name>A0AAW2SU60_9LAMI</name>
<keyword evidence="3" id="KW-0285">Flavoprotein</keyword>
<keyword evidence="5" id="KW-0521">NADP</keyword>
<organism evidence="11">
    <name type="scientific">Sesamum calycinum</name>
    <dbReference type="NCBI Taxonomy" id="2727403"/>
    <lineage>
        <taxon>Eukaryota</taxon>
        <taxon>Viridiplantae</taxon>
        <taxon>Streptophyta</taxon>
        <taxon>Embryophyta</taxon>
        <taxon>Tracheophyta</taxon>
        <taxon>Spermatophyta</taxon>
        <taxon>Magnoliopsida</taxon>
        <taxon>eudicotyledons</taxon>
        <taxon>Gunneridae</taxon>
        <taxon>Pentapetalae</taxon>
        <taxon>asterids</taxon>
        <taxon>lamiids</taxon>
        <taxon>Lamiales</taxon>
        <taxon>Pedaliaceae</taxon>
        <taxon>Sesamum</taxon>
    </lineage>
</organism>
<dbReference type="InterPro" id="IPR023753">
    <property type="entry name" value="FAD/NAD-binding_dom"/>
</dbReference>
<dbReference type="InterPro" id="IPR051169">
    <property type="entry name" value="NADH-Q_oxidoreductase"/>
</dbReference>
<dbReference type="PRINTS" id="PR00411">
    <property type="entry name" value="PNDRDTASEI"/>
</dbReference>
<dbReference type="SUPFAM" id="SSF51905">
    <property type="entry name" value="FAD/NAD(P)-binding domain"/>
    <property type="match status" value="1"/>
</dbReference>
<dbReference type="Gene3D" id="3.50.50.100">
    <property type="match status" value="1"/>
</dbReference>
<comment type="catalytic activity">
    <reaction evidence="7">
        <text>demethylphylloquinone + NADPH + H(+) = demethylphylloquinol + NADP(+)</text>
        <dbReference type="Rhea" id="RHEA:47744"/>
        <dbReference type="ChEBI" id="CHEBI:15378"/>
        <dbReference type="ChEBI" id="CHEBI:31087"/>
        <dbReference type="ChEBI" id="CHEBI:57783"/>
        <dbReference type="ChEBI" id="CHEBI:58349"/>
        <dbReference type="ChEBI" id="CHEBI:87844"/>
        <dbReference type="EC" id="1.6.5.12"/>
    </reaction>
</comment>
<dbReference type="EMBL" id="JACGWM010000001">
    <property type="protein sequence ID" value="KAL0396054.1"/>
    <property type="molecule type" value="Genomic_DNA"/>
</dbReference>
<feature type="compositionally biased region" description="Low complexity" evidence="9">
    <location>
        <begin position="24"/>
        <end position="37"/>
    </location>
</feature>
<feature type="domain" description="FAD/NAD(P)-binding" evidence="10">
    <location>
        <begin position="137"/>
        <end position="493"/>
    </location>
</feature>
<dbReference type="GO" id="GO:0009507">
    <property type="term" value="C:chloroplast"/>
    <property type="evidence" value="ECO:0007669"/>
    <property type="project" value="TreeGrafter"/>
</dbReference>
<dbReference type="PANTHER" id="PTHR42913:SF4">
    <property type="entry name" value="ALTERNATIVE NAD(P)H-UBIQUINONE OXIDOREDUCTASE C1, CHLOROPLASTIC_MITOCHONDRIAL"/>
    <property type="match status" value="1"/>
</dbReference>
<dbReference type="AlphaFoldDB" id="A0AAW2SU60"/>
<evidence type="ECO:0000256" key="6">
    <source>
        <dbReference type="ARBA" id="ARBA00023002"/>
    </source>
</evidence>
<reference evidence="11" key="2">
    <citation type="journal article" date="2024" name="Plant">
        <title>Genomic evolution and insights into agronomic trait innovations of Sesamum species.</title>
        <authorList>
            <person name="Miao H."/>
            <person name="Wang L."/>
            <person name="Qu L."/>
            <person name="Liu H."/>
            <person name="Sun Y."/>
            <person name="Le M."/>
            <person name="Wang Q."/>
            <person name="Wei S."/>
            <person name="Zheng Y."/>
            <person name="Lin W."/>
            <person name="Duan Y."/>
            <person name="Cao H."/>
            <person name="Xiong S."/>
            <person name="Wang X."/>
            <person name="Wei L."/>
            <person name="Li C."/>
            <person name="Ma Q."/>
            <person name="Ju M."/>
            <person name="Zhao R."/>
            <person name="Li G."/>
            <person name="Mu C."/>
            <person name="Tian Q."/>
            <person name="Mei H."/>
            <person name="Zhang T."/>
            <person name="Gao T."/>
            <person name="Zhang H."/>
        </authorList>
    </citation>
    <scope>NUCLEOTIDE SEQUENCE</scope>
    <source>
        <strain evidence="11">KEN8</strain>
    </source>
</reference>
<accession>A0AAW2SU60</accession>
<dbReference type="FunFam" id="3.50.50.100:FF:000010">
    <property type="entry name" value="Alternative NAD(P)H-ubiquinone oxidoreductase C1, chloroplastic/mitochondrial"/>
    <property type="match status" value="1"/>
</dbReference>
<comment type="cofactor">
    <cofactor evidence="1">
        <name>FAD</name>
        <dbReference type="ChEBI" id="CHEBI:57692"/>
    </cofactor>
</comment>
<proteinExistence type="inferred from homology"/>